<accession>A1ZLB5</accession>
<organism evidence="1 2">
    <name type="scientific">Microscilla marina ATCC 23134</name>
    <dbReference type="NCBI Taxonomy" id="313606"/>
    <lineage>
        <taxon>Bacteria</taxon>
        <taxon>Pseudomonadati</taxon>
        <taxon>Bacteroidota</taxon>
        <taxon>Cytophagia</taxon>
        <taxon>Cytophagales</taxon>
        <taxon>Microscillaceae</taxon>
        <taxon>Microscilla</taxon>
    </lineage>
</organism>
<sequence>MNLITSSSNILNQLVGLIKQLSPEEYTSPLPLLMDNSISKHLRHIVEFYDCLFKGIADASINYDLRERNPSIENDPEFAINFINNCIQHLSTMELSNDPINLTTLLSPEGHEACTLTSLDRELAYNVEHAIHHMAIIKIAIKQCYPHVTLSKDFGVAYSTIKFHHQTA</sequence>
<dbReference type="InterPro" id="IPR034660">
    <property type="entry name" value="DinB/YfiT-like"/>
</dbReference>
<proteinExistence type="predicted"/>
<dbReference type="AlphaFoldDB" id="A1ZLB5"/>
<evidence type="ECO:0000313" key="1">
    <source>
        <dbReference type="EMBL" id="EAY28669.1"/>
    </source>
</evidence>
<dbReference type="Proteomes" id="UP000004095">
    <property type="component" value="Unassembled WGS sequence"/>
</dbReference>
<dbReference type="PANTHER" id="PTHR39473:SF1">
    <property type="entry name" value="DINB-LIKE DOMAIN-CONTAINING PROTEIN"/>
    <property type="match status" value="1"/>
</dbReference>
<dbReference type="RefSeq" id="WP_002697375.1">
    <property type="nucleotide sequence ID" value="NZ_AAWS01000014.1"/>
</dbReference>
<dbReference type="PANTHER" id="PTHR39473">
    <property type="match status" value="1"/>
</dbReference>
<dbReference type="SUPFAM" id="SSF109854">
    <property type="entry name" value="DinB/YfiT-like putative metalloenzymes"/>
    <property type="match status" value="1"/>
</dbReference>
<dbReference type="EMBL" id="AAWS01000014">
    <property type="protein sequence ID" value="EAY28669.1"/>
    <property type="molecule type" value="Genomic_DNA"/>
</dbReference>
<reference evidence="1 2" key="1">
    <citation type="submission" date="2007-01" db="EMBL/GenBank/DDBJ databases">
        <authorList>
            <person name="Haygood M."/>
            <person name="Podell S."/>
            <person name="Anderson C."/>
            <person name="Hopkinson B."/>
            <person name="Roe K."/>
            <person name="Barbeau K."/>
            <person name="Gaasterland T."/>
            <person name="Ferriera S."/>
            <person name="Johnson J."/>
            <person name="Kravitz S."/>
            <person name="Beeson K."/>
            <person name="Sutton G."/>
            <person name="Rogers Y.-H."/>
            <person name="Friedman R."/>
            <person name="Frazier M."/>
            <person name="Venter J.C."/>
        </authorList>
    </citation>
    <scope>NUCLEOTIDE SEQUENCE [LARGE SCALE GENOMIC DNA]</scope>
    <source>
        <strain evidence="1 2">ATCC 23134</strain>
    </source>
</reference>
<keyword evidence="2" id="KW-1185">Reference proteome</keyword>
<name>A1ZLB5_MICM2</name>
<evidence type="ECO:0008006" key="3">
    <source>
        <dbReference type="Google" id="ProtNLM"/>
    </source>
</evidence>
<protein>
    <recommendedName>
        <fullName evidence="3">DinB-like domain-containing protein</fullName>
    </recommendedName>
</protein>
<evidence type="ECO:0000313" key="2">
    <source>
        <dbReference type="Proteomes" id="UP000004095"/>
    </source>
</evidence>
<gene>
    <name evidence="1" type="ORF">M23134_07767</name>
</gene>
<dbReference type="eggNOG" id="COG2318">
    <property type="taxonomic scope" value="Bacteria"/>
</dbReference>
<comment type="caution">
    <text evidence="1">The sequence shown here is derived from an EMBL/GenBank/DDBJ whole genome shotgun (WGS) entry which is preliminary data.</text>
</comment>
<dbReference type="OrthoDB" id="1162179at2"/>